<feature type="transmembrane region" description="Helical" evidence="9">
    <location>
        <begin position="127"/>
        <end position="146"/>
    </location>
</feature>
<keyword evidence="4" id="KW-0256">Endoplasmic reticulum</keyword>
<feature type="region of interest" description="Disordered" evidence="8">
    <location>
        <begin position="65"/>
        <end position="106"/>
    </location>
</feature>
<evidence type="ECO:0000256" key="6">
    <source>
        <dbReference type="ARBA" id="ARBA00023136"/>
    </source>
</evidence>
<evidence type="ECO:0000256" key="9">
    <source>
        <dbReference type="SAM" id="Phobius"/>
    </source>
</evidence>
<keyword evidence="11" id="KW-1185">Reference proteome</keyword>
<name>A0A9P1E5Z4_CUSEU</name>
<keyword evidence="6 9" id="KW-0472">Membrane</keyword>
<protein>
    <submittedName>
        <fullName evidence="10">Uncharacterized protein</fullName>
    </submittedName>
</protein>
<dbReference type="OrthoDB" id="347124at2759"/>
<dbReference type="PANTHER" id="PTHR10868:SF1">
    <property type="entry name" value="SIGMA NON-OPIOID INTRACELLULAR RECEPTOR 1"/>
    <property type="match status" value="1"/>
</dbReference>
<reference evidence="10" key="1">
    <citation type="submission" date="2022-07" db="EMBL/GenBank/DDBJ databases">
        <authorList>
            <person name="Macas J."/>
            <person name="Novak P."/>
            <person name="Neumann P."/>
        </authorList>
    </citation>
    <scope>NUCLEOTIDE SEQUENCE</scope>
</reference>
<evidence type="ECO:0000256" key="3">
    <source>
        <dbReference type="ARBA" id="ARBA00022692"/>
    </source>
</evidence>
<organism evidence="10 11">
    <name type="scientific">Cuscuta europaea</name>
    <name type="common">European dodder</name>
    <dbReference type="NCBI Taxonomy" id="41803"/>
    <lineage>
        <taxon>Eukaryota</taxon>
        <taxon>Viridiplantae</taxon>
        <taxon>Streptophyta</taxon>
        <taxon>Embryophyta</taxon>
        <taxon>Tracheophyta</taxon>
        <taxon>Spermatophyta</taxon>
        <taxon>Magnoliopsida</taxon>
        <taxon>eudicotyledons</taxon>
        <taxon>Gunneridae</taxon>
        <taxon>Pentapetalae</taxon>
        <taxon>asterids</taxon>
        <taxon>lamiids</taxon>
        <taxon>Solanales</taxon>
        <taxon>Convolvulaceae</taxon>
        <taxon>Cuscuteae</taxon>
        <taxon>Cuscuta</taxon>
        <taxon>Cuscuta subgen. Cuscuta</taxon>
    </lineage>
</organism>
<dbReference type="InterPro" id="IPR006716">
    <property type="entry name" value="ERG2_sigma1_rcpt-like"/>
</dbReference>
<evidence type="ECO:0000256" key="7">
    <source>
        <dbReference type="SAM" id="Coils"/>
    </source>
</evidence>
<keyword evidence="3 9" id="KW-0812">Transmembrane</keyword>
<evidence type="ECO:0000256" key="4">
    <source>
        <dbReference type="ARBA" id="ARBA00022824"/>
    </source>
</evidence>
<feature type="coiled-coil region" evidence="7">
    <location>
        <begin position="170"/>
        <end position="197"/>
    </location>
</feature>
<dbReference type="PANTHER" id="PTHR10868">
    <property type="entry name" value="SIGMA 1-TYPE OPIOID RECEPTOR-RELATED"/>
    <property type="match status" value="1"/>
</dbReference>
<comment type="similarity">
    <text evidence="2">Belongs to the ERG2 family.</text>
</comment>
<comment type="subcellular location">
    <subcellularLocation>
        <location evidence="1">Endoplasmic reticulum membrane</location>
    </subcellularLocation>
</comment>
<evidence type="ECO:0000313" key="11">
    <source>
        <dbReference type="Proteomes" id="UP001152484"/>
    </source>
</evidence>
<evidence type="ECO:0000256" key="8">
    <source>
        <dbReference type="SAM" id="MobiDB-lite"/>
    </source>
</evidence>
<dbReference type="GO" id="GO:0005789">
    <property type="term" value="C:endoplasmic reticulum membrane"/>
    <property type="evidence" value="ECO:0007669"/>
    <property type="project" value="UniProtKB-SubCell"/>
</dbReference>
<comment type="caution">
    <text evidence="10">The sequence shown here is derived from an EMBL/GenBank/DDBJ whole genome shotgun (WGS) entry which is preliminary data.</text>
</comment>
<dbReference type="Pfam" id="PF04622">
    <property type="entry name" value="ERG2_Sigma1R"/>
    <property type="match status" value="1"/>
</dbReference>
<accession>A0A9P1E5Z4</accession>
<dbReference type="EMBL" id="CAMAPE010000013">
    <property type="protein sequence ID" value="CAH9080831.1"/>
    <property type="molecule type" value="Genomic_DNA"/>
</dbReference>
<evidence type="ECO:0000256" key="2">
    <source>
        <dbReference type="ARBA" id="ARBA00007141"/>
    </source>
</evidence>
<evidence type="ECO:0000313" key="10">
    <source>
        <dbReference type="EMBL" id="CAH9080831.1"/>
    </source>
</evidence>
<keyword evidence="7" id="KW-0175">Coiled coil</keyword>
<gene>
    <name evidence="10" type="ORF">CEURO_LOCUS7667</name>
</gene>
<sequence length="358" mass="40400">MKTLATTTPISSSKSSSTPSESSNCYFPGCRKDANCNCRICIASMNAAFDLMPESVQRSTLTKLSAMKRRHSATRHRELPRSPILFNSSSHSTPDSSSGKSTSLFPELDSGSELRFHDKKETKAKRLGFGVLITRVLLGLVLIFWFEFGLSPILSGMMGPELSSEAVKSLGEKSRALNGLNERLVFLRNELQRYVGEEVSNCSSDNSLWKVDQDGFLLHSRCTLYKSLTEEVNIWGWPLQTAGLLSAGYCSRSFTLLSGRFTEWKNGELGYSIQRVNSSWTQGRWSSSAVQLGPHTWILEYSEIPIRSNTKLISALLEFLKYKLAKKLKRLKQQFWLWAVFRRSQMRYLGAESFRVPT</sequence>
<feature type="region of interest" description="Disordered" evidence="8">
    <location>
        <begin position="1"/>
        <end position="23"/>
    </location>
</feature>
<dbReference type="AlphaFoldDB" id="A0A9P1E5Z4"/>
<dbReference type="Proteomes" id="UP001152484">
    <property type="component" value="Unassembled WGS sequence"/>
</dbReference>
<feature type="compositionally biased region" description="Low complexity" evidence="8">
    <location>
        <begin position="88"/>
        <end position="103"/>
    </location>
</feature>
<keyword evidence="5 9" id="KW-1133">Transmembrane helix</keyword>
<evidence type="ECO:0000256" key="5">
    <source>
        <dbReference type="ARBA" id="ARBA00022989"/>
    </source>
</evidence>
<proteinExistence type="inferred from homology"/>
<evidence type="ECO:0000256" key="1">
    <source>
        <dbReference type="ARBA" id="ARBA00004586"/>
    </source>
</evidence>